<evidence type="ECO:0000313" key="1">
    <source>
        <dbReference type="EMBL" id="KAJ3807843.1"/>
    </source>
</evidence>
<protein>
    <submittedName>
        <fullName evidence="1">Uncharacterized protein</fullName>
    </submittedName>
</protein>
<comment type="caution">
    <text evidence="1">The sequence shown here is derived from an EMBL/GenBank/DDBJ whole genome shotgun (WGS) entry which is preliminary data.</text>
</comment>
<dbReference type="Proteomes" id="UP001163835">
    <property type="component" value="Unassembled WGS sequence"/>
</dbReference>
<sequence length="468" mass="53701">MISLELFDTPQIFFQSLADPEYNMDYVRSEVVTNLPIGIWEITFDLSNKQFSRASESLQSKKQKLRERGIVIDEGKEINFGAVEQEQEQETEEEETEEEETEEEETEEEETEEEEYEELKVTMEMEVEEVEVQKKERSFTLQREHQRPSHQNHSSFSYTAVFPIAEGEQYECDVLMTGELKKKYTPDTVDDNKKSNATHIMGANPTRPFMFGLTIDKFNVRLWTKTPIYFALSLSRACLEELGYDPTVRRVQGKDGTGPRNILTIDSQQYITTEAITVRKAKCLLGCAARVFKVQQVLNYEGDFDSKVKVIKDYWLPEDSDTELEIRLAIEANVQKVNAVPNLDRSARYFVRIEACEKISVPSTTEKGQTPDTTSNFLRGQTLPSRKDFIDGNMNMGNLAVASTLPNFYFDWACAAHFAGVVKNKYYCQRAFIRCATEGWTGAVTHRGRPKQPAEDDPEKKTKKSKVT</sequence>
<proteinExistence type="predicted"/>
<name>A0ACC1TTD8_9AGAR</name>
<accession>A0ACC1TTD8</accession>
<organism evidence="1 2">
    <name type="scientific">Lentinula aff. lateritia</name>
    <dbReference type="NCBI Taxonomy" id="2804960"/>
    <lineage>
        <taxon>Eukaryota</taxon>
        <taxon>Fungi</taxon>
        <taxon>Dikarya</taxon>
        <taxon>Basidiomycota</taxon>
        <taxon>Agaricomycotina</taxon>
        <taxon>Agaricomycetes</taxon>
        <taxon>Agaricomycetidae</taxon>
        <taxon>Agaricales</taxon>
        <taxon>Marasmiineae</taxon>
        <taxon>Omphalotaceae</taxon>
        <taxon>Lentinula</taxon>
    </lineage>
</organism>
<dbReference type="EMBL" id="MU795270">
    <property type="protein sequence ID" value="KAJ3807843.1"/>
    <property type="molecule type" value="Genomic_DNA"/>
</dbReference>
<gene>
    <name evidence="1" type="ORF">F5876DRAFT_67780</name>
</gene>
<reference evidence="1" key="1">
    <citation type="submission" date="2022-09" db="EMBL/GenBank/DDBJ databases">
        <title>A Global Phylogenomic Analysis of the Shiitake Genus Lentinula.</title>
        <authorList>
            <consortium name="DOE Joint Genome Institute"/>
            <person name="Sierra-Patev S."/>
            <person name="Min B."/>
            <person name="Naranjo-Ortiz M."/>
            <person name="Looney B."/>
            <person name="Konkel Z."/>
            <person name="Slot J.C."/>
            <person name="Sakamoto Y."/>
            <person name="Steenwyk J.L."/>
            <person name="Rokas A."/>
            <person name="Carro J."/>
            <person name="Camarero S."/>
            <person name="Ferreira P."/>
            <person name="Molpeceres G."/>
            <person name="Ruiz-Duenas F.J."/>
            <person name="Serrano A."/>
            <person name="Henrissat B."/>
            <person name="Drula E."/>
            <person name="Hughes K.W."/>
            <person name="Mata J.L."/>
            <person name="Ishikawa N.K."/>
            <person name="Vargas-Isla R."/>
            <person name="Ushijima S."/>
            <person name="Smith C.A."/>
            <person name="Ahrendt S."/>
            <person name="Andreopoulos W."/>
            <person name="He G."/>
            <person name="Labutti K."/>
            <person name="Lipzen A."/>
            <person name="Ng V."/>
            <person name="Riley R."/>
            <person name="Sandor L."/>
            <person name="Barry K."/>
            <person name="Martinez A.T."/>
            <person name="Xiao Y."/>
            <person name="Gibbons J.G."/>
            <person name="Terashima K."/>
            <person name="Grigoriev I.V."/>
            <person name="Hibbett D.S."/>
        </authorList>
    </citation>
    <scope>NUCLEOTIDE SEQUENCE</scope>
    <source>
        <strain evidence="1">TMI1499</strain>
    </source>
</reference>
<keyword evidence="2" id="KW-1185">Reference proteome</keyword>
<evidence type="ECO:0000313" key="2">
    <source>
        <dbReference type="Proteomes" id="UP001163835"/>
    </source>
</evidence>